<evidence type="ECO:0000256" key="2">
    <source>
        <dbReference type="ARBA" id="ARBA00022475"/>
    </source>
</evidence>
<reference evidence="14 15" key="1">
    <citation type="submission" date="2018-03" db="EMBL/GenBank/DDBJ databases">
        <title>Genomic Encyclopedia of Type Strains, Phase III (KMG-III): the genomes of soil and plant-associated and newly described type strains.</title>
        <authorList>
            <person name="Whitman W."/>
        </authorList>
    </citation>
    <scope>NUCLEOTIDE SEQUENCE [LARGE SCALE GENOMIC DNA]</scope>
    <source>
        <strain evidence="14 15">CGMCC 1.07653</strain>
    </source>
</reference>
<keyword evidence="3" id="KW-0145">Chemotaxis</keyword>
<evidence type="ECO:0000256" key="10">
    <source>
        <dbReference type="SAM" id="Coils"/>
    </source>
</evidence>
<evidence type="ECO:0000256" key="3">
    <source>
        <dbReference type="ARBA" id="ARBA00022500"/>
    </source>
</evidence>
<dbReference type="PANTHER" id="PTHR32089:SF112">
    <property type="entry name" value="LYSOZYME-LIKE PROTEIN-RELATED"/>
    <property type="match status" value="1"/>
</dbReference>
<evidence type="ECO:0000256" key="9">
    <source>
        <dbReference type="PROSITE-ProRule" id="PRU00284"/>
    </source>
</evidence>
<evidence type="ECO:0000256" key="7">
    <source>
        <dbReference type="ARBA" id="ARBA00023224"/>
    </source>
</evidence>
<feature type="transmembrane region" description="Helical" evidence="12">
    <location>
        <begin position="7"/>
        <end position="29"/>
    </location>
</feature>
<dbReference type="InterPro" id="IPR004090">
    <property type="entry name" value="Chemotax_Me-accpt_rcpt"/>
</dbReference>
<name>A0A2P8HDV8_9BACI</name>
<evidence type="ECO:0000256" key="1">
    <source>
        <dbReference type="ARBA" id="ARBA00004651"/>
    </source>
</evidence>
<feature type="region of interest" description="Disordered" evidence="11">
    <location>
        <begin position="661"/>
        <end position="723"/>
    </location>
</feature>
<feature type="domain" description="Methyl-accepting transducer" evidence="13">
    <location>
        <begin position="421"/>
        <end position="678"/>
    </location>
</feature>
<keyword evidence="4 12" id="KW-0812">Transmembrane</keyword>
<evidence type="ECO:0000256" key="12">
    <source>
        <dbReference type="SAM" id="Phobius"/>
    </source>
</evidence>
<organism evidence="14 15">
    <name type="scientific">Salsuginibacillus halophilus</name>
    <dbReference type="NCBI Taxonomy" id="517424"/>
    <lineage>
        <taxon>Bacteria</taxon>
        <taxon>Bacillati</taxon>
        <taxon>Bacillota</taxon>
        <taxon>Bacilli</taxon>
        <taxon>Bacillales</taxon>
        <taxon>Bacillaceae</taxon>
        <taxon>Salsuginibacillus</taxon>
    </lineage>
</organism>
<dbReference type="GO" id="GO:0007165">
    <property type="term" value="P:signal transduction"/>
    <property type="evidence" value="ECO:0007669"/>
    <property type="project" value="UniProtKB-KW"/>
</dbReference>
<feature type="compositionally biased region" description="Low complexity" evidence="11">
    <location>
        <begin position="678"/>
        <end position="696"/>
    </location>
</feature>
<dbReference type="Gene3D" id="3.30.450.20">
    <property type="entry name" value="PAS domain"/>
    <property type="match status" value="2"/>
</dbReference>
<dbReference type="OrthoDB" id="9762005at2"/>
<dbReference type="PROSITE" id="PS50111">
    <property type="entry name" value="CHEMOTAXIS_TRANSDUC_2"/>
    <property type="match status" value="1"/>
</dbReference>
<dbReference type="InterPro" id="IPR004089">
    <property type="entry name" value="MCPsignal_dom"/>
</dbReference>
<dbReference type="Gene3D" id="1.10.287.950">
    <property type="entry name" value="Methyl-accepting chemotaxis protein"/>
    <property type="match status" value="1"/>
</dbReference>
<keyword evidence="2" id="KW-1003">Cell membrane</keyword>
<comment type="similarity">
    <text evidence="8">Belongs to the methyl-accepting chemotaxis (MCP) protein family.</text>
</comment>
<keyword evidence="5 12" id="KW-1133">Transmembrane helix</keyword>
<dbReference type="CDD" id="cd12912">
    <property type="entry name" value="PDC2_MCP_like"/>
    <property type="match status" value="1"/>
</dbReference>
<evidence type="ECO:0000256" key="8">
    <source>
        <dbReference type="ARBA" id="ARBA00029447"/>
    </source>
</evidence>
<dbReference type="RefSeq" id="WP_106588884.1">
    <property type="nucleotide sequence ID" value="NZ_PYAV01000008.1"/>
</dbReference>
<protein>
    <submittedName>
        <fullName evidence="14">Methyl-accepting chemotaxis sensory transducer with Cache sensor</fullName>
    </submittedName>
</protein>
<dbReference type="Pfam" id="PF02743">
    <property type="entry name" value="dCache_1"/>
    <property type="match status" value="1"/>
</dbReference>
<dbReference type="AlphaFoldDB" id="A0A2P8HDV8"/>
<dbReference type="SMART" id="SM00283">
    <property type="entry name" value="MA"/>
    <property type="match status" value="1"/>
</dbReference>
<dbReference type="GO" id="GO:0004888">
    <property type="term" value="F:transmembrane signaling receptor activity"/>
    <property type="evidence" value="ECO:0007669"/>
    <property type="project" value="InterPro"/>
</dbReference>
<feature type="coiled-coil region" evidence="10">
    <location>
        <begin position="597"/>
        <end position="631"/>
    </location>
</feature>
<proteinExistence type="inferred from homology"/>
<dbReference type="PRINTS" id="PR00260">
    <property type="entry name" value="CHEMTRNSDUCR"/>
</dbReference>
<dbReference type="InterPro" id="IPR033479">
    <property type="entry name" value="dCache_1"/>
</dbReference>
<dbReference type="Proteomes" id="UP000242310">
    <property type="component" value="Unassembled WGS sequence"/>
</dbReference>
<feature type="transmembrane region" description="Helical" evidence="12">
    <location>
        <begin position="324"/>
        <end position="343"/>
    </location>
</feature>
<evidence type="ECO:0000256" key="4">
    <source>
        <dbReference type="ARBA" id="ARBA00022692"/>
    </source>
</evidence>
<keyword evidence="6 12" id="KW-0472">Membrane</keyword>
<keyword evidence="10" id="KW-0175">Coiled coil</keyword>
<gene>
    <name evidence="14" type="ORF">B0H94_10813</name>
</gene>
<evidence type="ECO:0000313" key="15">
    <source>
        <dbReference type="Proteomes" id="UP000242310"/>
    </source>
</evidence>
<dbReference type="GO" id="GO:0005886">
    <property type="term" value="C:plasma membrane"/>
    <property type="evidence" value="ECO:0007669"/>
    <property type="project" value="UniProtKB-SubCell"/>
</dbReference>
<sequence length="723" mass="78371">MKSIQARILWILLPIVLLIFIGTVGYVMWSTYGQAEQQAENYAEAQAERFSEMTLNEIGSGLELAENLAYTFETVRENEEEPDRELLINILGDTLEEHEDMLGIWTVWEPDALDGNDEAFTDAEGHNDDGRFAPYWNRGAEGEDAALEATNTTYQDPEMENSAWYFEPLETGEPQIIEPTVYEVQGEDIMLVSVTYPIIVDGETLGVMGVDFSMDNLQDMVADIELYDSGYGMLVTNEGMVSAHPDEEVLGAALSDTVDSAAWEAAVENGESTSFLAESGLLNAESLYNFIPVNVEGVSDPWTFATVVPTNEITQEADETAVEVAIIAFVLLLILIGAIILLARSISKPVQAVSTQLDQLGSLDLRQGEENVYNKYGARSDEVGVMVRSAERLRHSFTQVLRRMGQTSEQVASSSEELSAVSQQSSTAAEEVANTIEDISKRATEQSDATERGSSEMQLLGEHIDESISGVQQLQEAAERITAAKDQGSTAIGHLTTAAATSDQAAGEAETVMKETEAYAAQISKATDVIQEIAEQTNLLALNASIEAARAGEAGSGFAVVADEIRKLAEQSRNSTEEINGVVQSLNTQMQSAVASMNETKAASAEQSEQVSETEEAFREVAEAIREMEDTVGSLESSSSGVIDKKEEIVALMNKLSSMAQENAAGTEEASASIEEQTASMEEIASSSESLATLAEDMQNSVEQFSYDEEAARTDESTTEKHE</sequence>
<dbReference type="SUPFAM" id="SSF58104">
    <property type="entry name" value="Methyl-accepting chemotaxis protein (MCP) signaling domain"/>
    <property type="match status" value="1"/>
</dbReference>
<dbReference type="CDD" id="cd12913">
    <property type="entry name" value="PDC1_MCP_like"/>
    <property type="match status" value="1"/>
</dbReference>
<accession>A0A2P8HDV8</accession>
<evidence type="ECO:0000256" key="11">
    <source>
        <dbReference type="SAM" id="MobiDB-lite"/>
    </source>
</evidence>
<dbReference type="PANTHER" id="PTHR32089">
    <property type="entry name" value="METHYL-ACCEPTING CHEMOTAXIS PROTEIN MCPB"/>
    <property type="match status" value="1"/>
</dbReference>
<evidence type="ECO:0000313" key="14">
    <source>
        <dbReference type="EMBL" id="PSL44403.1"/>
    </source>
</evidence>
<evidence type="ECO:0000259" key="13">
    <source>
        <dbReference type="PROSITE" id="PS50111"/>
    </source>
</evidence>
<feature type="compositionally biased region" description="Basic and acidic residues" evidence="11">
    <location>
        <begin position="710"/>
        <end position="723"/>
    </location>
</feature>
<evidence type="ECO:0000256" key="6">
    <source>
        <dbReference type="ARBA" id="ARBA00023136"/>
    </source>
</evidence>
<dbReference type="GO" id="GO:0006935">
    <property type="term" value="P:chemotaxis"/>
    <property type="evidence" value="ECO:0007669"/>
    <property type="project" value="UniProtKB-KW"/>
</dbReference>
<comment type="subcellular location">
    <subcellularLocation>
        <location evidence="1">Cell membrane</location>
        <topology evidence="1">Multi-pass membrane protein</topology>
    </subcellularLocation>
</comment>
<keyword evidence="15" id="KW-1185">Reference proteome</keyword>
<dbReference type="Pfam" id="PF00015">
    <property type="entry name" value="MCPsignal"/>
    <property type="match status" value="1"/>
</dbReference>
<dbReference type="EMBL" id="PYAV01000008">
    <property type="protein sequence ID" value="PSL44403.1"/>
    <property type="molecule type" value="Genomic_DNA"/>
</dbReference>
<keyword evidence="7 9" id="KW-0807">Transducer</keyword>
<comment type="caution">
    <text evidence="14">The sequence shown here is derived from an EMBL/GenBank/DDBJ whole genome shotgun (WGS) entry which is preliminary data.</text>
</comment>
<evidence type="ECO:0000256" key="5">
    <source>
        <dbReference type="ARBA" id="ARBA00022989"/>
    </source>
</evidence>